<feature type="modified residue" description="4-aspartylphosphate" evidence="4">
    <location>
        <position position="57"/>
    </location>
</feature>
<keyword evidence="1" id="KW-0805">Transcription regulation</keyword>
<dbReference type="SUPFAM" id="SSF46689">
    <property type="entry name" value="Homeodomain-like"/>
    <property type="match status" value="2"/>
</dbReference>
<feature type="domain" description="HTH araC/xylS-type" evidence="5">
    <location>
        <begin position="414"/>
        <end position="512"/>
    </location>
</feature>
<comment type="caution">
    <text evidence="7">The sequence shown here is derived from an EMBL/GenBank/DDBJ whole genome shotgun (WGS) entry which is preliminary data.</text>
</comment>
<sequence>MKNLSVMIVDDEILAIEHLKSMIDWESEGFQVIGEYTHPLKALAKVPELRPDLIIADIRMPHLDGIEFSKRVFAAGLRCRIILLTSYKEFDYVKEAISIGVTEYLVKHDLEPESLRRELIKVRTNALEDRRRSSMVLRQYLKALTDGNELTDEFAVAAGNEEKVKGREFTYLLLSADEYFPVLPTKAYVNQVFVSLDLPRLPLHEIEAAYQKDGRFGYVLSANPITSRLESIARHAEAVTILTDYIQNNNPAQRIVVAYSRPFQHLAELYGIHRTMMERLTAGIYFGDTTIINPDAACWFMPSNEQAKPNREGLVKYLDAGDSASVEALLHAWFDLAVKTRSIPYLSELCEAAISALDAARVKRGLPSLKGMAEEGIVRSDQWRTLEGIKSWLLVKMEETLSAVTRQGCSRKIRETMDYISAHCSEELSAESIAIHLGISGEHLRHLFKQETGQTLLDYITIYRIEKAKSLLESGHFKLYEISRNVGYKSSHYFSKVFSKLVGMSPLDYAEARGIAP</sequence>
<dbReference type="Gene3D" id="3.40.50.2300">
    <property type="match status" value="1"/>
</dbReference>
<dbReference type="PANTHER" id="PTHR43280:SF10">
    <property type="entry name" value="REGULATORY PROTEIN POCR"/>
    <property type="match status" value="1"/>
</dbReference>
<evidence type="ECO:0000259" key="6">
    <source>
        <dbReference type="PROSITE" id="PS50110"/>
    </source>
</evidence>
<dbReference type="PANTHER" id="PTHR43280">
    <property type="entry name" value="ARAC-FAMILY TRANSCRIPTIONAL REGULATOR"/>
    <property type="match status" value="1"/>
</dbReference>
<reference evidence="7 8" key="1">
    <citation type="submission" date="2020-08" db="EMBL/GenBank/DDBJ databases">
        <title>Genomic Encyclopedia of Type Strains, Phase III (KMG-III): the genomes of soil and plant-associated and newly described type strains.</title>
        <authorList>
            <person name="Whitman W."/>
        </authorList>
    </citation>
    <scope>NUCLEOTIDE SEQUENCE [LARGE SCALE GENOMIC DNA]</scope>
    <source>
        <strain evidence="7 8">CECT 5862</strain>
    </source>
</reference>
<dbReference type="Pfam" id="PF00072">
    <property type="entry name" value="Response_reg"/>
    <property type="match status" value="1"/>
</dbReference>
<evidence type="ECO:0000256" key="1">
    <source>
        <dbReference type="ARBA" id="ARBA00023015"/>
    </source>
</evidence>
<gene>
    <name evidence="7" type="ORF">FHS18_000177</name>
</gene>
<dbReference type="PROSITE" id="PS00041">
    <property type="entry name" value="HTH_ARAC_FAMILY_1"/>
    <property type="match status" value="1"/>
</dbReference>
<organism evidence="7 8">
    <name type="scientific">Paenibacillus phyllosphaerae</name>
    <dbReference type="NCBI Taxonomy" id="274593"/>
    <lineage>
        <taxon>Bacteria</taxon>
        <taxon>Bacillati</taxon>
        <taxon>Bacillota</taxon>
        <taxon>Bacilli</taxon>
        <taxon>Bacillales</taxon>
        <taxon>Paenibacillaceae</taxon>
        <taxon>Paenibacillus</taxon>
    </lineage>
</organism>
<dbReference type="AlphaFoldDB" id="A0A7W5FKN4"/>
<evidence type="ECO:0000256" key="4">
    <source>
        <dbReference type="PROSITE-ProRule" id="PRU00169"/>
    </source>
</evidence>
<dbReference type="InterPro" id="IPR018062">
    <property type="entry name" value="HTH_AraC-typ_CS"/>
</dbReference>
<protein>
    <submittedName>
        <fullName evidence="7">YesN/AraC family two-component response regulator</fullName>
    </submittedName>
</protein>
<dbReference type="SMART" id="SM00342">
    <property type="entry name" value="HTH_ARAC"/>
    <property type="match status" value="1"/>
</dbReference>
<dbReference type="SMART" id="SM00448">
    <property type="entry name" value="REC"/>
    <property type="match status" value="1"/>
</dbReference>
<keyword evidence="3" id="KW-0804">Transcription</keyword>
<feature type="domain" description="Response regulatory" evidence="6">
    <location>
        <begin position="5"/>
        <end position="122"/>
    </location>
</feature>
<dbReference type="RefSeq" id="WP_183595961.1">
    <property type="nucleotide sequence ID" value="NZ_JACHXK010000001.1"/>
</dbReference>
<dbReference type="PROSITE" id="PS50110">
    <property type="entry name" value="RESPONSE_REGULATORY"/>
    <property type="match status" value="1"/>
</dbReference>
<dbReference type="Gene3D" id="1.10.10.60">
    <property type="entry name" value="Homeodomain-like"/>
    <property type="match status" value="2"/>
</dbReference>
<dbReference type="EMBL" id="JACHXK010000001">
    <property type="protein sequence ID" value="MBB3108149.1"/>
    <property type="molecule type" value="Genomic_DNA"/>
</dbReference>
<dbReference type="InterPro" id="IPR011006">
    <property type="entry name" value="CheY-like_superfamily"/>
</dbReference>
<dbReference type="GO" id="GO:0003700">
    <property type="term" value="F:DNA-binding transcription factor activity"/>
    <property type="evidence" value="ECO:0007669"/>
    <property type="project" value="InterPro"/>
</dbReference>
<dbReference type="InterPro" id="IPR018060">
    <property type="entry name" value="HTH_AraC"/>
</dbReference>
<evidence type="ECO:0000313" key="7">
    <source>
        <dbReference type="EMBL" id="MBB3108149.1"/>
    </source>
</evidence>
<dbReference type="GO" id="GO:0000160">
    <property type="term" value="P:phosphorelay signal transduction system"/>
    <property type="evidence" value="ECO:0007669"/>
    <property type="project" value="InterPro"/>
</dbReference>
<dbReference type="Proteomes" id="UP000570361">
    <property type="component" value="Unassembled WGS sequence"/>
</dbReference>
<evidence type="ECO:0000259" key="5">
    <source>
        <dbReference type="PROSITE" id="PS01124"/>
    </source>
</evidence>
<keyword evidence="8" id="KW-1185">Reference proteome</keyword>
<proteinExistence type="predicted"/>
<dbReference type="Pfam" id="PF12833">
    <property type="entry name" value="HTH_18"/>
    <property type="match status" value="1"/>
</dbReference>
<evidence type="ECO:0000256" key="3">
    <source>
        <dbReference type="ARBA" id="ARBA00023163"/>
    </source>
</evidence>
<accession>A0A7W5FKN4</accession>
<dbReference type="SUPFAM" id="SSF52172">
    <property type="entry name" value="CheY-like"/>
    <property type="match status" value="1"/>
</dbReference>
<keyword evidence="4" id="KW-0597">Phosphoprotein</keyword>
<dbReference type="InterPro" id="IPR009057">
    <property type="entry name" value="Homeodomain-like_sf"/>
</dbReference>
<evidence type="ECO:0000256" key="2">
    <source>
        <dbReference type="ARBA" id="ARBA00023125"/>
    </source>
</evidence>
<dbReference type="CDD" id="cd17536">
    <property type="entry name" value="REC_YesN-like"/>
    <property type="match status" value="1"/>
</dbReference>
<dbReference type="InterPro" id="IPR001789">
    <property type="entry name" value="Sig_transdc_resp-reg_receiver"/>
</dbReference>
<keyword evidence="2" id="KW-0238">DNA-binding</keyword>
<evidence type="ECO:0000313" key="8">
    <source>
        <dbReference type="Proteomes" id="UP000570361"/>
    </source>
</evidence>
<dbReference type="PROSITE" id="PS01124">
    <property type="entry name" value="HTH_ARAC_FAMILY_2"/>
    <property type="match status" value="1"/>
</dbReference>
<dbReference type="GO" id="GO:0043565">
    <property type="term" value="F:sequence-specific DNA binding"/>
    <property type="evidence" value="ECO:0007669"/>
    <property type="project" value="InterPro"/>
</dbReference>
<name>A0A7W5FKN4_9BACL</name>